<keyword evidence="5 11" id="KW-0472">Membrane</keyword>
<feature type="region of interest" description="Disordered" evidence="10">
    <location>
        <begin position="333"/>
        <end position="352"/>
    </location>
</feature>
<keyword evidence="3 11" id="KW-1133">Transmembrane helix</keyword>
<evidence type="ECO:0000256" key="7">
    <source>
        <dbReference type="ARBA" id="ARBA00023170"/>
    </source>
</evidence>
<dbReference type="OrthoDB" id="6076970at2759"/>
<dbReference type="InterPro" id="IPR000405">
    <property type="entry name" value="Galanin_rcpt"/>
</dbReference>
<dbReference type="PRINTS" id="PR00237">
    <property type="entry name" value="GPCRRHODOPSN"/>
</dbReference>
<dbReference type="PANTHER" id="PTHR45695">
    <property type="entry name" value="LEUCOKININ RECEPTOR-RELATED"/>
    <property type="match status" value="1"/>
</dbReference>
<dbReference type="FunFam" id="1.20.1070.10:FF:000593">
    <property type="entry name" value="Uncharacterized protein"/>
    <property type="match status" value="1"/>
</dbReference>
<dbReference type="InterPro" id="IPR000276">
    <property type="entry name" value="GPCR_Rhodpsn"/>
</dbReference>
<evidence type="ECO:0000313" key="13">
    <source>
        <dbReference type="EnsemblMetazoa" id="XP_011678514"/>
    </source>
</evidence>
<dbReference type="Gene3D" id="1.20.1070.10">
    <property type="entry name" value="Rhodopsin 7-helix transmembrane proteins"/>
    <property type="match status" value="1"/>
</dbReference>
<feature type="compositionally biased region" description="Polar residues" evidence="10">
    <location>
        <begin position="390"/>
        <end position="403"/>
    </location>
</feature>
<dbReference type="AlphaFoldDB" id="A0A7M7LTP8"/>
<feature type="transmembrane region" description="Helical" evidence="11">
    <location>
        <begin position="160"/>
        <end position="181"/>
    </location>
</feature>
<feature type="transmembrane region" description="Helical" evidence="11">
    <location>
        <begin position="121"/>
        <end position="139"/>
    </location>
</feature>
<dbReference type="PROSITE" id="PS50262">
    <property type="entry name" value="G_PROTEIN_RECEP_F1_2"/>
    <property type="match status" value="1"/>
</dbReference>
<keyword evidence="14" id="KW-1185">Reference proteome</keyword>
<keyword evidence="7 9" id="KW-0675">Receptor</keyword>
<reference evidence="14" key="1">
    <citation type="submission" date="2015-02" db="EMBL/GenBank/DDBJ databases">
        <title>Genome sequencing for Strongylocentrotus purpuratus.</title>
        <authorList>
            <person name="Murali S."/>
            <person name="Liu Y."/>
            <person name="Vee V."/>
            <person name="English A."/>
            <person name="Wang M."/>
            <person name="Skinner E."/>
            <person name="Han Y."/>
            <person name="Muzny D.M."/>
            <person name="Worley K.C."/>
            <person name="Gibbs R.A."/>
        </authorList>
    </citation>
    <scope>NUCLEOTIDE SEQUENCE</scope>
</reference>
<evidence type="ECO:0000259" key="12">
    <source>
        <dbReference type="PROSITE" id="PS50262"/>
    </source>
</evidence>
<keyword evidence="4 9" id="KW-0297">G-protein coupled receptor</keyword>
<dbReference type="PANTHER" id="PTHR45695:SF34">
    <property type="entry name" value="GALANIN RECEPTOR 2B-LIKE"/>
    <property type="match status" value="1"/>
</dbReference>
<evidence type="ECO:0000256" key="10">
    <source>
        <dbReference type="SAM" id="MobiDB-lite"/>
    </source>
</evidence>
<dbReference type="GeneID" id="105445116"/>
<keyword evidence="2 9" id="KW-0812">Transmembrane</keyword>
<evidence type="ECO:0000256" key="11">
    <source>
        <dbReference type="SAM" id="Phobius"/>
    </source>
</evidence>
<dbReference type="OMA" id="YSIMSEN"/>
<feature type="transmembrane region" description="Helical" evidence="11">
    <location>
        <begin position="207"/>
        <end position="235"/>
    </location>
</feature>
<evidence type="ECO:0000256" key="4">
    <source>
        <dbReference type="ARBA" id="ARBA00023040"/>
    </source>
</evidence>
<feature type="transmembrane region" description="Helical" evidence="11">
    <location>
        <begin position="43"/>
        <end position="66"/>
    </location>
</feature>
<dbReference type="GO" id="GO:0005886">
    <property type="term" value="C:plasma membrane"/>
    <property type="evidence" value="ECO:0000318"/>
    <property type="project" value="GO_Central"/>
</dbReference>
<dbReference type="KEGG" id="spu:105445116"/>
<dbReference type="InParanoid" id="A0A7M7LTP8"/>
<feature type="domain" description="G-protein coupled receptors family 1 profile" evidence="12">
    <location>
        <begin position="59"/>
        <end position="314"/>
    </location>
</feature>
<accession>A0A7M7LTP8</accession>
<evidence type="ECO:0000256" key="5">
    <source>
        <dbReference type="ARBA" id="ARBA00023136"/>
    </source>
</evidence>
<dbReference type="GO" id="GO:0008528">
    <property type="term" value="F:G protein-coupled peptide receptor activity"/>
    <property type="evidence" value="ECO:0000318"/>
    <property type="project" value="GO_Central"/>
</dbReference>
<feature type="transmembrane region" description="Helical" evidence="11">
    <location>
        <begin position="78"/>
        <end position="101"/>
    </location>
</feature>
<evidence type="ECO:0000256" key="6">
    <source>
        <dbReference type="ARBA" id="ARBA00023157"/>
    </source>
</evidence>
<proteinExistence type="inferred from homology"/>
<comment type="similarity">
    <text evidence="9">Belongs to the G-protein coupled receptor 1 family.</text>
</comment>
<feature type="region of interest" description="Disordered" evidence="10">
    <location>
        <begin position="380"/>
        <end position="403"/>
    </location>
</feature>
<evidence type="ECO:0000256" key="9">
    <source>
        <dbReference type="RuleBase" id="RU000688"/>
    </source>
</evidence>
<dbReference type="Proteomes" id="UP000007110">
    <property type="component" value="Unassembled WGS sequence"/>
</dbReference>
<evidence type="ECO:0000256" key="2">
    <source>
        <dbReference type="ARBA" id="ARBA00022692"/>
    </source>
</evidence>
<sequence length="403" mass="45704">MMGNFSGSGNSDAMMMSESEFVSEFYFDNYTSPAYASQDDFNIIFAVIAGFICLIGIVGNSLVIAVTRGRLKGLHKTMSVFILNLSVADFLFLVFCVPISVVIFTTESWHLGLFICKLYEFLVHASMLASIFTLVAMSLDRFSAVVYPLKLLQHRSISNAKIIVIVIWLVSCACAAPHLVYNEVKDYGGGMRLCQTIWPTHEARKTYLTFVFLVGYLIPLFFVTCAYVMILRALWRTLRIMKGSRESSMGKSKRKVTIMVSVVVLVFGICWFPHHLIFMWQSYGDFPYNEGTIKLKAASLCLSYINSCLNPIIYSIMSENFRKAMKKALQKCGADSPNLQGSGQGRGAPGIRLTPVTQHNHYHFQPNNNQESQRRYYPHRNHHRHRLSDSNRLQNTSTKPITW</sequence>
<dbReference type="GO" id="GO:0007218">
    <property type="term" value="P:neuropeptide signaling pathway"/>
    <property type="evidence" value="ECO:0000318"/>
    <property type="project" value="GO_Central"/>
</dbReference>
<protein>
    <recommendedName>
        <fullName evidence="12">G-protein coupled receptors family 1 profile domain-containing protein</fullName>
    </recommendedName>
</protein>
<keyword evidence="6" id="KW-1015">Disulfide bond</keyword>
<dbReference type="InterPro" id="IPR017452">
    <property type="entry name" value="GPCR_Rhodpsn_7TM"/>
</dbReference>
<dbReference type="PRINTS" id="PR00663">
    <property type="entry name" value="GALANINR"/>
</dbReference>
<organism evidence="13 14">
    <name type="scientific">Strongylocentrotus purpuratus</name>
    <name type="common">Purple sea urchin</name>
    <dbReference type="NCBI Taxonomy" id="7668"/>
    <lineage>
        <taxon>Eukaryota</taxon>
        <taxon>Metazoa</taxon>
        <taxon>Echinodermata</taxon>
        <taxon>Eleutherozoa</taxon>
        <taxon>Echinozoa</taxon>
        <taxon>Echinoidea</taxon>
        <taxon>Euechinoidea</taxon>
        <taxon>Echinacea</taxon>
        <taxon>Camarodonta</taxon>
        <taxon>Echinidea</taxon>
        <taxon>Strongylocentrotidae</taxon>
        <taxon>Strongylocentrotus</taxon>
    </lineage>
</organism>
<evidence type="ECO:0000256" key="1">
    <source>
        <dbReference type="ARBA" id="ARBA00004141"/>
    </source>
</evidence>
<dbReference type="Pfam" id="PF00001">
    <property type="entry name" value="7tm_1"/>
    <property type="match status" value="1"/>
</dbReference>
<reference evidence="13" key="2">
    <citation type="submission" date="2021-01" db="UniProtKB">
        <authorList>
            <consortium name="EnsemblMetazoa"/>
        </authorList>
    </citation>
    <scope>IDENTIFICATION</scope>
</reference>
<dbReference type="SMART" id="SM01381">
    <property type="entry name" value="7TM_GPCR_Srsx"/>
    <property type="match status" value="1"/>
</dbReference>
<feature type="transmembrane region" description="Helical" evidence="11">
    <location>
        <begin position="297"/>
        <end position="317"/>
    </location>
</feature>
<evidence type="ECO:0000313" key="14">
    <source>
        <dbReference type="Proteomes" id="UP000007110"/>
    </source>
</evidence>
<comment type="subcellular location">
    <subcellularLocation>
        <location evidence="1">Membrane</location>
        <topology evidence="1">Multi-pass membrane protein</topology>
    </subcellularLocation>
</comment>
<name>A0A7M7LTP8_STRPU</name>
<evidence type="ECO:0000256" key="8">
    <source>
        <dbReference type="ARBA" id="ARBA00023224"/>
    </source>
</evidence>
<dbReference type="PROSITE" id="PS00237">
    <property type="entry name" value="G_PROTEIN_RECEP_F1_1"/>
    <property type="match status" value="1"/>
</dbReference>
<dbReference type="SUPFAM" id="SSF81321">
    <property type="entry name" value="Family A G protein-coupled receptor-like"/>
    <property type="match status" value="1"/>
</dbReference>
<keyword evidence="8 9" id="KW-0807">Transducer</keyword>
<feature type="transmembrane region" description="Helical" evidence="11">
    <location>
        <begin position="256"/>
        <end position="277"/>
    </location>
</feature>
<dbReference type="RefSeq" id="XP_011678514.1">
    <property type="nucleotide sequence ID" value="XM_011680212.2"/>
</dbReference>
<evidence type="ECO:0000256" key="3">
    <source>
        <dbReference type="ARBA" id="ARBA00022989"/>
    </source>
</evidence>
<dbReference type="FunCoup" id="A0A7M7LTP8">
    <property type="interactions" value="499"/>
</dbReference>
<dbReference type="EnsemblMetazoa" id="XM_011680212">
    <property type="protein sequence ID" value="XP_011678514"/>
    <property type="gene ID" value="LOC105445116"/>
</dbReference>